<keyword evidence="4" id="KW-0677">Repeat</keyword>
<comment type="catalytic activity">
    <reaction evidence="1 11">
        <text>ATP-independent breakage of single-stranded DNA, followed by passage and rejoining.</text>
        <dbReference type="EC" id="5.6.2.1"/>
    </reaction>
</comment>
<comment type="similarity">
    <text evidence="2 11">Belongs to the type IA topoisomerase family.</text>
</comment>
<dbReference type="OrthoDB" id="9804262at2"/>
<dbReference type="InterPro" id="IPR034149">
    <property type="entry name" value="TOPRIM_TopoI"/>
</dbReference>
<reference evidence="14 15" key="1">
    <citation type="submission" date="2019-02" db="EMBL/GenBank/DDBJ databases">
        <authorList>
            <person name="Manzano-Marin A."/>
            <person name="Manzano-Marin A."/>
        </authorList>
    </citation>
    <scope>NUCLEOTIDE SEQUENCE [LARGE SCALE GENOMIC DNA]</scope>
    <source>
        <strain evidence="14 15">ErCilaricifoliae</strain>
    </source>
</reference>
<keyword evidence="6" id="KW-0862">Zinc</keyword>
<dbReference type="GO" id="GO:0003917">
    <property type="term" value="F:DNA topoisomerase type I (single strand cut, ATP-independent) activity"/>
    <property type="evidence" value="ECO:0007669"/>
    <property type="project" value="UniProtKB-UniRule"/>
</dbReference>
<dbReference type="RefSeq" id="WP_157989711.1">
    <property type="nucleotide sequence ID" value="NZ_LR217720.1"/>
</dbReference>
<dbReference type="SMART" id="SM00493">
    <property type="entry name" value="TOPRIM"/>
    <property type="match status" value="1"/>
</dbReference>
<feature type="site" description="Interaction with DNA" evidence="11">
    <location>
        <position position="169"/>
    </location>
</feature>
<dbReference type="PROSITE" id="PS52039">
    <property type="entry name" value="TOPO_IA_2"/>
    <property type="match status" value="1"/>
</dbReference>
<feature type="site" description="Interaction with DNA" evidence="11">
    <location>
        <position position="172"/>
    </location>
</feature>
<evidence type="ECO:0000256" key="11">
    <source>
        <dbReference type="HAMAP-Rule" id="MF_00952"/>
    </source>
</evidence>
<feature type="site" description="Interaction with DNA" evidence="11">
    <location>
        <position position="184"/>
    </location>
</feature>
<dbReference type="InterPro" id="IPR023405">
    <property type="entry name" value="Topo_IA_core_domain"/>
</dbReference>
<evidence type="ECO:0000259" key="12">
    <source>
        <dbReference type="PROSITE" id="PS50880"/>
    </source>
</evidence>
<dbReference type="SUPFAM" id="SSF57783">
    <property type="entry name" value="Zinc beta-ribbon"/>
    <property type="match status" value="3"/>
</dbReference>
<sequence length="865" mass="99327">MGKALVIVESPAKAKTINKYLGDDYIVKSSLGHIRDLPTGSTLPQDRMKGVTLRTTNRIKKNQKISLFYRMGVNPFNSWEATYYILPGKAKVVSEIKALAAQADHVYLATDLDREGEAIAWHLAEVIGGDISRYSRVVFNEITQSAIDEAFKNPGALNINRVHAQQARRFMDRIVGYMISPILWKKVARGLSAGRVQSVAVRLIVEREREIKSFIPREYWALHAALKTVDGVNIRMQVTHHMKKSFCPVNEQKIHTAVTRLSQARFVVENFTDKVINVQPREPFITSTLQQTASIRLGFSVHQTMIIAQKLYEAGYITYIRTDSKNLSQDSIIMVRRYIKREFGEKYLPSKEYVYTALDTRHEAHEAIRPSDVHVISDQLHNMQEDAKKLYTLIWRQFVACQMRPAQYHSRTLMVDAGGFKLKTKERILFFDGWTRVMQPLNEGKDNCKLPKLVVGSELILENILKSQHFTKPPFRFNESLLVRELEKRGIGRPSTYSSIISTIQDRGYVKMHDRRFYAEKIGEIVTDRLINNFPDLMSYDFTAKMEDNLDQIANNTIGWKFILDNFFIQFSEKVSIAEKDYHEGGMRPNQMVSTSIECPTCQQNMGIRTARTGVFLGCVSYTLNSKKRCKKTVNLIPENTVLNILECNSMDAYSSRPQCYCKLCGLTMDVYFIDHQRKLYICARNPECIGYEIEYGEFKLKGYTGQVIQCEKCGADMPIKIGRFGKYIACTNHDCKNTRKIMRNGNIAPVKIDPVPLPELICTQSDAYFVLRDGASGLFLAAHTFPKSRETRAPQVEELQRYRDLLPQQWHYLTNAPTMDAEGNKSTVHFSRKTKKQYVSTRKNGKKTGWCAYFINGQWEELQK</sequence>
<evidence type="ECO:0000256" key="4">
    <source>
        <dbReference type="ARBA" id="ARBA00022737"/>
    </source>
</evidence>
<evidence type="ECO:0000256" key="10">
    <source>
        <dbReference type="ARBA" id="ARBA00023235"/>
    </source>
</evidence>
<evidence type="ECO:0000256" key="1">
    <source>
        <dbReference type="ARBA" id="ARBA00000213"/>
    </source>
</evidence>
<feature type="active site" description="O-(5'-phospho-DNA)-tyrosine intermediate" evidence="11">
    <location>
        <position position="319"/>
    </location>
</feature>
<dbReference type="Gene3D" id="3.40.50.140">
    <property type="match status" value="1"/>
</dbReference>
<dbReference type="InterPro" id="IPR013824">
    <property type="entry name" value="Topo_IA_cen_sub1"/>
</dbReference>
<evidence type="ECO:0000256" key="9">
    <source>
        <dbReference type="ARBA" id="ARBA00023125"/>
    </source>
</evidence>
<dbReference type="NCBIfam" id="TIGR01051">
    <property type="entry name" value="topA_bact"/>
    <property type="match status" value="1"/>
</dbReference>
<dbReference type="InterPro" id="IPR023406">
    <property type="entry name" value="Topo_IA_AS"/>
</dbReference>
<evidence type="ECO:0000256" key="6">
    <source>
        <dbReference type="ARBA" id="ARBA00022833"/>
    </source>
</evidence>
<dbReference type="InterPro" id="IPR003601">
    <property type="entry name" value="Topo_IA_2"/>
</dbReference>
<dbReference type="Gene3D" id="2.70.20.10">
    <property type="entry name" value="Topoisomerase I, domain 3"/>
    <property type="match status" value="1"/>
</dbReference>
<dbReference type="SMART" id="SM00436">
    <property type="entry name" value="TOP1Bc"/>
    <property type="match status" value="1"/>
</dbReference>
<organism evidence="14 15">
    <name type="scientific">Candidatus Erwinia haradaeae</name>
    <dbReference type="NCBI Taxonomy" id="1922217"/>
    <lineage>
        <taxon>Bacteria</taxon>
        <taxon>Pseudomonadati</taxon>
        <taxon>Pseudomonadota</taxon>
        <taxon>Gammaproteobacteria</taxon>
        <taxon>Enterobacterales</taxon>
        <taxon>Erwiniaceae</taxon>
        <taxon>Erwinia</taxon>
    </lineage>
</organism>
<dbReference type="Pfam" id="PF21372">
    <property type="entry name" value="Zn_ribbon_bTOP1"/>
    <property type="match status" value="1"/>
</dbReference>
<dbReference type="GO" id="GO:0005694">
    <property type="term" value="C:chromosome"/>
    <property type="evidence" value="ECO:0007669"/>
    <property type="project" value="InterPro"/>
</dbReference>
<dbReference type="Pfam" id="PF01751">
    <property type="entry name" value="Toprim"/>
    <property type="match status" value="1"/>
</dbReference>
<dbReference type="PROSITE" id="PS00396">
    <property type="entry name" value="TOPO_IA_1"/>
    <property type="match status" value="1"/>
</dbReference>
<dbReference type="PANTHER" id="PTHR42785">
    <property type="entry name" value="DNA TOPOISOMERASE, TYPE IA, CORE"/>
    <property type="match status" value="1"/>
</dbReference>
<dbReference type="InterPro" id="IPR000380">
    <property type="entry name" value="Topo_IA"/>
</dbReference>
<feature type="site" description="Interaction with DNA" evidence="11">
    <location>
        <position position="177"/>
    </location>
</feature>
<dbReference type="Gene3D" id="2.20.25.10">
    <property type="match status" value="1"/>
</dbReference>
<name>A0A451DCU1_9GAMM</name>
<feature type="site" description="Interaction with DNA" evidence="11">
    <location>
        <position position="321"/>
    </location>
</feature>
<dbReference type="GO" id="GO:0008270">
    <property type="term" value="F:zinc ion binding"/>
    <property type="evidence" value="ECO:0007669"/>
    <property type="project" value="UniProtKB-KW"/>
</dbReference>
<dbReference type="SMART" id="SM00437">
    <property type="entry name" value="TOP1Ac"/>
    <property type="match status" value="1"/>
</dbReference>
<proteinExistence type="inferred from homology"/>
<dbReference type="Pfam" id="PF01396">
    <property type="entry name" value="Zn_ribbon_Top1"/>
    <property type="match status" value="2"/>
</dbReference>
<dbReference type="InterPro" id="IPR003602">
    <property type="entry name" value="Topo_IA_DNA-bd_dom"/>
</dbReference>
<evidence type="ECO:0000256" key="7">
    <source>
        <dbReference type="ARBA" id="ARBA00022842"/>
    </source>
</evidence>
<dbReference type="InterPro" id="IPR013498">
    <property type="entry name" value="Topo_IA_Znf"/>
</dbReference>
<dbReference type="InterPro" id="IPR013825">
    <property type="entry name" value="Topo_IA_cen_sub2"/>
</dbReference>
<keyword evidence="7" id="KW-0460">Magnesium</keyword>
<evidence type="ECO:0000256" key="2">
    <source>
        <dbReference type="ARBA" id="ARBA00009446"/>
    </source>
</evidence>
<feature type="region of interest" description="Interaction with DNA" evidence="11">
    <location>
        <begin position="192"/>
        <end position="197"/>
    </location>
</feature>
<dbReference type="InterPro" id="IPR049330">
    <property type="entry name" value="TOP1_Znf"/>
</dbReference>
<dbReference type="Proteomes" id="UP000294418">
    <property type="component" value="Chromosome"/>
</dbReference>
<dbReference type="PROSITE" id="PS50880">
    <property type="entry name" value="TOPRIM"/>
    <property type="match status" value="1"/>
</dbReference>
<evidence type="ECO:0000256" key="3">
    <source>
        <dbReference type="ARBA" id="ARBA00022723"/>
    </source>
</evidence>
<evidence type="ECO:0000256" key="5">
    <source>
        <dbReference type="ARBA" id="ARBA00022771"/>
    </source>
</evidence>
<dbReference type="AlphaFoldDB" id="A0A451DCU1"/>
<comment type="function">
    <text evidence="11">Releases the supercoiling and torsional tension of DNA, which is introduced during the DNA replication and transcription, by transiently cleaving and rejoining one strand of the DNA duplex. Introduces a single-strand break via transesterification at a target site in duplex DNA. The scissile phosphodiester is attacked by the catalytic tyrosine of the enzyme, resulting in the formation of a DNA-(5'-phosphotyrosyl)-enzyme intermediate and the expulsion of a 3'-OH DNA strand. The free DNA strand then undergoes passage around the unbroken strand, thus removing DNA supercoils. Finally, in the religation step, the DNA 3'-OH attacks the covalent intermediate to expel the active-site tyrosine and restore the DNA phosphodiester backbone.</text>
</comment>
<feature type="domain" description="Toprim" evidence="12">
    <location>
        <begin position="3"/>
        <end position="142"/>
    </location>
</feature>
<dbReference type="FunFam" id="3.30.65.10:FF:000002">
    <property type="entry name" value="DNA topoisomerase 1"/>
    <property type="match status" value="1"/>
</dbReference>
<protein>
    <recommendedName>
        <fullName evidence="11">DNA topoisomerase 1</fullName>
        <ecNumber evidence="11">5.6.2.1</ecNumber>
    </recommendedName>
    <alternativeName>
        <fullName evidence="11">DNA topoisomerase I</fullName>
    </alternativeName>
</protein>
<evidence type="ECO:0000313" key="15">
    <source>
        <dbReference type="Proteomes" id="UP000294418"/>
    </source>
</evidence>
<evidence type="ECO:0000313" key="14">
    <source>
        <dbReference type="EMBL" id="VFP84212.1"/>
    </source>
</evidence>
<dbReference type="GO" id="GO:0006265">
    <property type="term" value="P:DNA topological change"/>
    <property type="evidence" value="ECO:0007669"/>
    <property type="project" value="UniProtKB-UniRule"/>
</dbReference>
<keyword evidence="8 11" id="KW-0799">Topoisomerase</keyword>
<feature type="site" description="Interaction with DNA" evidence="11">
    <location>
        <position position="33"/>
    </location>
</feature>
<dbReference type="InterPro" id="IPR013497">
    <property type="entry name" value="Topo_IA_cen"/>
</dbReference>
<dbReference type="CDD" id="cd03363">
    <property type="entry name" value="TOPRIM_TopoIA_TopoI"/>
    <property type="match status" value="1"/>
</dbReference>
<dbReference type="InterPro" id="IPR006171">
    <property type="entry name" value="TOPRIM_dom"/>
</dbReference>
<feature type="domain" description="Topo IA-type catalytic" evidence="13">
    <location>
        <begin position="158"/>
        <end position="575"/>
    </location>
</feature>
<evidence type="ECO:0000256" key="8">
    <source>
        <dbReference type="ARBA" id="ARBA00023029"/>
    </source>
</evidence>
<dbReference type="Pfam" id="PF08272">
    <property type="entry name" value="Zn_Ribbon_Topo"/>
    <property type="match status" value="2"/>
</dbReference>
<dbReference type="FunFam" id="3.40.50.140:FF:000001">
    <property type="entry name" value="DNA topoisomerase 1"/>
    <property type="match status" value="1"/>
</dbReference>
<comment type="subunit">
    <text evidence="11">Monomer.</text>
</comment>
<dbReference type="InterPro" id="IPR013263">
    <property type="entry name" value="TopoI_Znr_bac"/>
</dbReference>
<dbReference type="Gene3D" id="3.30.65.10">
    <property type="entry name" value="Bacterial Topoisomerase I, domain 1"/>
    <property type="match status" value="3"/>
</dbReference>
<dbReference type="HAMAP" id="MF_00952">
    <property type="entry name" value="Topoisom_1_prok"/>
    <property type="match status" value="1"/>
</dbReference>
<feature type="site" description="Interaction with DNA" evidence="11">
    <location>
        <position position="168"/>
    </location>
</feature>
<feature type="site" description="Interaction with DNA" evidence="11">
    <location>
        <position position="507"/>
    </location>
</feature>
<dbReference type="InterPro" id="IPR028612">
    <property type="entry name" value="Topoisom_1_IA"/>
</dbReference>
<dbReference type="PANTHER" id="PTHR42785:SF1">
    <property type="entry name" value="DNA TOPOISOMERASE"/>
    <property type="match status" value="1"/>
</dbReference>
<keyword evidence="9 11" id="KW-0238">DNA-binding</keyword>
<dbReference type="CDD" id="cd00186">
    <property type="entry name" value="TOP1Ac"/>
    <property type="match status" value="1"/>
</dbReference>
<keyword evidence="10 11" id="KW-0413">Isomerase</keyword>
<dbReference type="GO" id="GO:0003677">
    <property type="term" value="F:DNA binding"/>
    <property type="evidence" value="ECO:0007669"/>
    <property type="project" value="UniProtKB-KW"/>
</dbReference>
<dbReference type="InterPro" id="IPR005733">
    <property type="entry name" value="TopoI_bac-type"/>
</dbReference>
<dbReference type="InterPro" id="IPR013826">
    <property type="entry name" value="Topo_IA_cen_sub3"/>
</dbReference>
<dbReference type="Gene3D" id="1.10.460.10">
    <property type="entry name" value="Topoisomerase I, domain 2"/>
    <property type="match status" value="1"/>
</dbReference>
<dbReference type="SUPFAM" id="SSF56712">
    <property type="entry name" value="Prokaryotic type I DNA topoisomerase"/>
    <property type="match status" value="1"/>
</dbReference>
<gene>
    <name evidence="11 14" type="primary">topA</name>
    <name evidence="14" type="ORF">ERCILAFE3058_294</name>
</gene>
<dbReference type="Gene3D" id="1.10.290.10">
    <property type="entry name" value="Topoisomerase I, domain 4"/>
    <property type="match status" value="1"/>
</dbReference>
<dbReference type="PRINTS" id="PR00417">
    <property type="entry name" value="PRTPISMRASEI"/>
</dbReference>
<dbReference type="EC" id="5.6.2.1" evidence="11"/>
<dbReference type="Pfam" id="PF01131">
    <property type="entry name" value="Topoisom_bac"/>
    <property type="match status" value="1"/>
</dbReference>
<dbReference type="EMBL" id="LR217720">
    <property type="protein sequence ID" value="VFP84212.1"/>
    <property type="molecule type" value="Genomic_DNA"/>
</dbReference>
<keyword evidence="3" id="KW-0479">Metal-binding</keyword>
<keyword evidence="5" id="KW-0863">Zinc-finger</keyword>
<accession>A0A451DCU1</accession>
<evidence type="ECO:0000259" key="13">
    <source>
        <dbReference type="PROSITE" id="PS52039"/>
    </source>
</evidence>